<dbReference type="InterPro" id="IPR012674">
    <property type="entry name" value="Calycin"/>
</dbReference>
<dbReference type="Proteomes" id="UP001597399">
    <property type="component" value="Unassembled WGS sequence"/>
</dbReference>
<keyword evidence="2" id="KW-1185">Reference proteome</keyword>
<dbReference type="SUPFAM" id="SSF50814">
    <property type="entry name" value="Lipocalins"/>
    <property type="match status" value="1"/>
</dbReference>
<dbReference type="Gene3D" id="2.40.128.20">
    <property type="match status" value="1"/>
</dbReference>
<dbReference type="Pfam" id="PF09148">
    <property type="entry name" value="DUF1934"/>
    <property type="match status" value="1"/>
</dbReference>
<gene>
    <name evidence="1" type="ORF">ACFSUE_17860</name>
</gene>
<accession>A0ABW5S6Q2</accession>
<protein>
    <submittedName>
        <fullName evidence="1">DUF1934 domain-containing protein</fullName>
    </submittedName>
</protein>
<name>A0ABW5S6Q2_9BACL</name>
<organism evidence="1 2">
    <name type="scientific">Sporolactobacillus shoreicorticis</name>
    <dbReference type="NCBI Taxonomy" id="1923877"/>
    <lineage>
        <taxon>Bacteria</taxon>
        <taxon>Bacillati</taxon>
        <taxon>Bacillota</taxon>
        <taxon>Bacilli</taxon>
        <taxon>Bacillales</taxon>
        <taxon>Sporolactobacillaceae</taxon>
        <taxon>Sporolactobacillus</taxon>
    </lineage>
</organism>
<dbReference type="InterPro" id="IPR015231">
    <property type="entry name" value="DUF1934"/>
</dbReference>
<dbReference type="EMBL" id="JBHUMQ010000049">
    <property type="protein sequence ID" value="MFD2695470.1"/>
    <property type="molecule type" value="Genomic_DNA"/>
</dbReference>
<dbReference type="RefSeq" id="WP_381532866.1">
    <property type="nucleotide sequence ID" value="NZ_JBHUMQ010000049.1"/>
</dbReference>
<evidence type="ECO:0000313" key="1">
    <source>
        <dbReference type="EMBL" id="MFD2695470.1"/>
    </source>
</evidence>
<comment type="caution">
    <text evidence="1">The sequence shown here is derived from an EMBL/GenBank/DDBJ whole genome shotgun (WGS) entry which is preliminary data.</text>
</comment>
<proteinExistence type="predicted"/>
<evidence type="ECO:0000313" key="2">
    <source>
        <dbReference type="Proteomes" id="UP001597399"/>
    </source>
</evidence>
<sequence length="145" mass="15655">MKTRDAEIVFISRMNDPDELKCQQQTTTVVQGKVGESGSSLYLVFSAKIADVGQADYTIRVGGNEALILRKGALPMRQPLMVGQIVAGTYDTAYGRMETKAAAETIDSIIDASGDSGSIRIVYALSIQGQSVGKMVLDYHYKVSL</sequence>
<reference evidence="2" key="1">
    <citation type="journal article" date="2019" name="Int. J. Syst. Evol. Microbiol.">
        <title>The Global Catalogue of Microorganisms (GCM) 10K type strain sequencing project: providing services to taxonomists for standard genome sequencing and annotation.</title>
        <authorList>
            <consortium name="The Broad Institute Genomics Platform"/>
            <consortium name="The Broad Institute Genome Sequencing Center for Infectious Disease"/>
            <person name="Wu L."/>
            <person name="Ma J."/>
        </authorList>
    </citation>
    <scope>NUCLEOTIDE SEQUENCE [LARGE SCALE GENOMIC DNA]</scope>
    <source>
        <strain evidence="2">TISTR 2466</strain>
    </source>
</reference>